<evidence type="ECO:0000256" key="2">
    <source>
        <dbReference type="ARBA" id="ARBA00023002"/>
    </source>
</evidence>
<evidence type="ECO:0000259" key="3">
    <source>
        <dbReference type="Pfam" id="PF00171"/>
    </source>
</evidence>
<evidence type="ECO:0000256" key="1">
    <source>
        <dbReference type="ARBA" id="ARBA00009986"/>
    </source>
</evidence>
<dbReference type="Pfam" id="PF00171">
    <property type="entry name" value="Aldedh"/>
    <property type="match status" value="1"/>
</dbReference>
<dbReference type="InterPro" id="IPR016162">
    <property type="entry name" value="Ald_DH_N"/>
</dbReference>
<feature type="domain" description="Aldehyde dehydrogenase" evidence="3">
    <location>
        <begin position="23"/>
        <end position="477"/>
    </location>
</feature>
<dbReference type="SUPFAM" id="SSF53720">
    <property type="entry name" value="ALDH-like"/>
    <property type="match status" value="1"/>
</dbReference>
<accession>A0A417XS25</accession>
<dbReference type="InterPro" id="IPR015590">
    <property type="entry name" value="Aldehyde_DH_dom"/>
</dbReference>
<dbReference type="GO" id="GO:0008911">
    <property type="term" value="F:lactaldehyde dehydrogenase (NAD+) activity"/>
    <property type="evidence" value="ECO:0007669"/>
    <property type="project" value="TreeGrafter"/>
</dbReference>
<dbReference type="Proteomes" id="UP000283644">
    <property type="component" value="Unassembled WGS sequence"/>
</dbReference>
<dbReference type="AlphaFoldDB" id="A0A417XS25"/>
<dbReference type="Gene3D" id="3.40.309.10">
    <property type="entry name" value="Aldehyde Dehydrogenase, Chain A, domain 2"/>
    <property type="match status" value="1"/>
</dbReference>
<keyword evidence="5" id="KW-1185">Reference proteome</keyword>
<dbReference type="PANTHER" id="PTHR42991:SF1">
    <property type="entry name" value="ALDEHYDE DEHYDROGENASE"/>
    <property type="match status" value="1"/>
</dbReference>
<dbReference type="InterPro" id="IPR016161">
    <property type="entry name" value="Ald_DH/histidinol_DH"/>
</dbReference>
<comment type="similarity">
    <text evidence="1">Belongs to the aldehyde dehydrogenase family.</text>
</comment>
<evidence type="ECO:0000313" key="4">
    <source>
        <dbReference type="EMBL" id="RHW22764.1"/>
    </source>
</evidence>
<reference evidence="4 5" key="1">
    <citation type="submission" date="2018-09" db="EMBL/GenBank/DDBJ databases">
        <title>Genome sequencing of Nocardioides immobilis CCTCC AB 2017083 for comparison to Nocardioides silvaticus.</title>
        <authorList>
            <person name="Li C."/>
            <person name="Wang G."/>
        </authorList>
    </citation>
    <scope>NUCLEOTIDE SEQUENCE [LARGE SCALE GENOMIC DNA]</scope>
    <source>
        <strain evidence="4 5">CCTCC AB 2017083</strain>
    </source>
</reference>
<sequence length="483" mass="50905">MSDLSAPWTPPAGAFWDGAWRSPSEGFPVIDPEDGTEVGQVGDCSPTDVDAAVRAVADAALQGEAWPVWRRRETLHEAARLLAARRELFVRLLSREACKPVRHAEAEVRRALETVRLSAEQADRLEGRTLPFGDTPRGANRIGWFTREPVGVVAAITPFNDPLNLVAHKVAPALIAGNGVVLKPSEQTPLTALAFLEVLLDAGVPADRLAVVPSRGVQAGAALVSHPLVDMVSFTGGWTSGNAVARAAGAKKTLMELGGLGTVLVLGDAHLHQAAAAIVDGAFGNTGQNCLSVQRVFVARERAAELLDLVVRGTRELVVGSKADPATDIGPLVDEPAAERVEAWVSEAVSAGATVQIGAKRDGSYYWPTVLTDVPAGSRVLTEEVFGPVVSIEPVDTLEVAVDEVNGSDYGLQAGVFTRDIDAALDLARRLRVGAVMINDTGDFRIDAMPFGGGKRSGVGREGVPYAVDAMTEPKIVAIHTVT</sequence>
<dbReference type="EMBL" id="QXGH01000058">
    <property type="protein sequence ID" value="RHW22764.1"/>
    <property type="molecule type" value="Genomic_DNA"/>
</dbReference>
<comment type="caution">
    <text evidence="4">The sequence shown here is derived from an EMBL/GenBank/DDBJ whole genome shotgun (WGS) entry which is preliminary data.</text>
</comment>
<name>A0A417XS25_9ACTN</name>
<protein>
    <submittedName>
        <fullName evidence="4">Aldehyde dehydrogenase family protein</fullName>
    </submittedName>
</protein>
<dbReference type="InterPro" id="IPR016163">
    <property type="entry name" value="Ald_DH_C"/>
</dbReference>
<dbReference type="RefSeq" id="WP_118929195.1">
    <property type="nucleotide sequence ID" value="NZ_QXGH01000058.1"/>
</dbReference>
<gene>
    <name evidence="4" type="ORF">D0Z08_31280</name>
</gene>
<keyword evidence="2" id="KW-0560">Oxidoreductase</keyword>
<proteinExistence type="inferred from homology"/>
<dbReference type="OrthoDB" id="6882680at2"/>
<evidence type="ECO:0000313" key="5">
    <source>
        <dbReference type="Proteomes" id="UP000283644"/>
    </source>
</evidence>
<organism evidence="4 5">
    <name type="scientific">Nocardioides immobilis</name>
    <dbReference type="NCBI Taxonomy" id="2049295"/>
    <lineage>
        <taxon>Bacteria</taxon>
        <taxon>Bacillati</taxon>
        <taxon>Actinomycetota</taxon>
        <taxon>Actinomycetes</taxon>
        <taxon>Propionibacteriales</taxon>
        <taxon>Nocardioidaceae</taxon>
        <taxon>Nocardioides</taxon>
    </lineage>
</organism>
<dbReference type="Gene3D" id="3.40.605.10">
    <property type="entry name" value="Aldehyde Dehydrogenase, Chain A, domain 1"/>
    <property type="match status" value="1"/>
</dbReference>
<dbReference type="InterPro" id="IPR051020">
    <property type="entry name" value="ALDH-related_metabolic_enz"/>
</dbReference>
<dbReference type="PANTHER" id="PTHR42991">
    <property type="entry name" value="ALDEHYDE DEHYDROGENASE"/>
    <property type="match status" value="1"/>
</dbReference>